<gene>
    <name evidence="2" type="ORF">L3X38_044809</name>
</gene>
<dbReference type="InterPro" id="IPR032675">
    <property type="entry name" value="LRR_dom_sf"/>
</dbReference>
<dbReference type="GO" id="GO:0006952">
    <property type="term" value="P:defense response"/>
    <property type="evidence" value="ECO:0007669"/>
    <property type="project" value="UniProtKB-KW"/>
</dbReference>
<reference evidence="2 3" key="1">
    <citation type="journal article" date="2022" name="G3 (Bethesda)">
        <title>Whole-genome sequence and methylome profiling of the almond [Prunus dulcis (Mill.) D.A. Webb] cultivar 'Nonpareil'.</title>
        <authorList>
            <person name="D'Amico-Willman K.M."/>
            <person name="Ouma W.Z."/>
            <person name="Meulia T."/>
            <person name="Sideli G.M."/>
            <person name="Gradziel T.M."/>
            <person name="Fresnedo-Ramirez J."/>
        </authorList>
    </citation>
    <scope>NUCLEOTIDE SEQUENCE [LARGE SCALE GENOMIC DNA]</scope>
    <source>
        <strain evidence="2">Clone GOH B32 T37-40</strain>
    </source>
</reference>
<name>A0AAD4UZM9_PRUDU</name>
<dbReference type="PANTHER" id="PTHR36766:SF40">
    <property type="entry name" value="DISEASE RESISTANCE PROTEIN RGA3"/>
    <property type="match status" value="1"/>
</dbReference>
<evidence type="ECO:0000256" key="1">
    <source>
        <dbReference type="ARBA" id="ARBA00022821"/>
    </source>
</evidence>
<dbReference type="EMBL" id="JAJFAZ020000008">
    <property type="protein sequence ID" value="KAI5315633.1"/>
    <property type="molecule type" value="Genomic_DNA"/>
</dbReference>
<keyword evidence="1" id="KW-0611">Plant defense</keyword>
<keyword evidence="3" id="KW-1185">Reference proteome</keyword>
<dbReference type="PANTHER" id="PTHR36766">
    <property type="entry name" value="PLANT BROAD-SPECTRUM MILDEW RESISTANCE PROTEIN RPW8"/>
    <property type="match status" value="1"/>
</dbReference>
<evidence type="ECO:0000313" key="3">
    <source>
        <dbReference type="Proteomes" id="UP001054821"/>
    </source>
</evidence>
<dbReference type="Proteomes" id="UP001054821">
    <property type="component" value="Chromosome 8"/>
</dbReference>
<sequence length="379" mass="42758">MMIASLCSSTGHLDVEKKRSIQILHGLERRLSKNLEKASFQKREASDLKTLVTNTFPNWCGYLSCKKYGYMKGRPQNWSPAEIRHAFVVYRYGARITIPKTLYEAKHLRTLLLIEDSSRLDNGDKIYSSFEYLRVLDLNHCDLVDMPNSLGDLICLRKENLESLGLYWSFIPGFKDSFTKPPNAPAEIDIWFPSLGELSISDIANLEEWSSANDGNAFCRLKKLIVKSCPKDARAVSARIAARVDFVSPRPARIADQADYGPLNPASLVSLRTLSIENCNELTSLSSSLEQLTLLEHLTIMYCPKRGSFPAGVQHISSLRSLIVLDCPCFDSMPEGLENVKTLHCLEMSSYPNLTALPEWFEIFGTPVPRHIAFRHPRA</sequence>
<comment type="caution">
    <text evidence="2">The sequence shown here is derived from an EMBL/GenBank/DDBJ whole genome shotgun (WGS) entry which is preliminary data.</text>
</comment>
<dbReference type="Gene3D" id="3.80.10.10">
    <property type="entry name" value="Ribonuclease Inhibitor"/>
    <property type="match status" value="2"/>
</dbReference>
<organism evidence="2 3">
    <name type="scientific">Prunus dulcis</name>
    <name type="common">Almond</name>
    <name type="synonym">Amygdalus dulcis</name>
    <dbReference type="NCBI Taxonomy" id="3755"/>
    <lineage>
        <taxon>Eukaryota</taxon>
        <taxon>Viridiplantae</taxon>
        <taxon>Streptophyta</taxon>
        <taxon>Embryophyta</taxon>
        <taxon>Tracheophyta</taxon>
        <taxon>Spermatophyta</taxon>
        <taxon>Magnoliopsida</taxon>
        <taxon>eudicotyledons</taxon>
        <taxon>Gunneridae</taxon>
        <taxon>Pentapetalae</taxon>
        <taxon>rosids</taxon>
        <taxon>fabids</taxon>
        <taxon>Rosales</taxon>
        <taxon>Rosaceae</taxon>
        <taxon>Amygdaloideae</taxon>
        <taxon>Amygdaleae</taxon>
        <taxon>Prunus</taxon>
    </lineage>
</organism>
<evidence type="ECO:0000313" key="2">
    <source>
        <dbReference type="EMBL" id="KAI5315633.1"/>
    </source>
</evidence>
<protein>
    <submittedName>
        <fullName evidence="2">Uncharacterized protein</fullName>
    </submittedName>
</protein>
<accession>A0AAD4UZM9</accession>
<dbReference type="AlphaFoldDB" id="A0AAD4UZM9"/>
<dbReference type="SUPFAM" id="SSF52058">
    <property type="entry name" value="L domain-like"/>
    <property type="match status" value="1"/>
</dbReference>
<proteinExistence type="predicted"/>